<organism evidence="1 2">
    <name type="scientific">Rhizopus delemar</name>
    <dbReference type="NCBI Taxonomy" id="936053"/>
    <lineage>
        <taxon>Eukaryota</taxon>
        <taxon>Fungi</taxon>
        <taxon>Fungi incertae sedis</taxon>
        <taxon>Mucoromycota</taxon>
        <taxon>Mucoromycotina</taxon>
        <taxon>Mucoromycetes</taxon>
        <taxon>Mucorales</taxon>
        <taxon>Mucorineae</taxon>
        <taxon>Rhizopodaceae</taxon>
        <taxon>Rhizopus</taxon>
    </lineage>
</organism>
<protein>
    <submittedName>
        <fullName evidence="1">Uncharacterized protein</fullName>
    </submittedName>
</protein>
<dbReference type="Proteomes" id="UP000740926">
    <property type="component" value="Unassembled WGS sequence"/>
</dbReference>
<sequence>MAQASMRERTPVRRHSLPRARMPAMPVGQLVGCGDLRLGRLDANRRITDGFPALDDGGDIGQHPVVAAILAAVLDDARPGFAALDGAPQVLEGGFGHIRVAHDVVGGAHQFLAREAADFHERGIGVNDAATGVGAGDQVLLVVKRVFLVVNRLIVAHASVVL</sequence>
<gene>
    <name evidence="1" type="ORF">G6F50_016465</name>
</gene>
<dbReference type="EMBL" id="JAANIU010010400">
    <property type="protein sequence ID" value="KAG1531880.1"/>
    <property type="molecule type" value="Genomic_DNA"/>
</dbReference>
<reference evidence="1 2" key="1">
    <citation type="journal article" date="2020" name="Microb. Genom.">
        <title>Genetic diversity of clinical and environmental Mucorales isolates obtained from an investigation of mucormycosis cases among solid organ transplant recipients.</title>
        <authorList>
            <person name="Nguyen M.H."/>
            <person name="Kaul D."/>
            <person name="Muto C."/>
            <person name="Cheng S.J."/>
            <person name="Richter R.A."/>
            <person name="Bruno V.M."/>
            <person name="Liu G."/>
            <person name="Beyhan S."/>
            <person name="Sundermann A.J."/>
            <person name="Mounaud S."/>
            <person name="Pasculle A.W."/>
            <person name="Nierman W.C."/>
            <person name="Driscoll E."/>
            <person name="Cumbie R."/>
            <person name="Clancy C.J."/>
            <person name="Dupont C.L."/>
        </authorList>
    </citation>
    <scope>NUCLEOTIDE SEQUENCE [LARGE SCALE GENOMIC DNA]</scope>
    <source>
        <strain evidence="1 2">GL24</strain>
    </source>
</reference>
<name>A0A9P6XT21_9FUNG</name>
<evidence type="ECO:0000313" key="2">
    <source>
        <dbReference type="Proteomes" id="UP000740926"/>
    </source>
</evidence>
<dbReference type="AntiFam" id="ANF00090">
    <property type="entry name" value="Shadow ORF (opposite yegE)"/>
</dbReference>
<accession>A0A9P6XT21</accession>
<comment type="caution">
    <text evidence="1">The sequence shown here is derived from an EMBL/GenBank/DDBJ whole genome shotgun (WGS) entry which is preliminary data.</text>
</comment>
<evidence type="ECO:0000313" key="1">
    <source>
        <dbReference type="EMBL" id="KAG1531880.1"/>
    </source>
</evidence>
<proteinExistence type="predicted"/>
<dbReference type="AlphaFoldDB" id="A0A9P6XT21"/>
<keyword evidence="2" id="KW-1185">Reference proteome</keyword>